<dbReference type="GO" id="GO:0005975">
    <property type="term" value="P:carbohydrate metabolic process"/>
    <property type="evidence" value="ECO:0007669"/>
    <property type="project" value="InterPro"/>
</dbReference>
<gene>
    <name evidence="3" type="ORF">UY83_C0010G0009</name>
</gene>
<evidence type="ECO:0000256" key="1">
    <source>
        <dbReference type="ARBA" id="ARBA00022723"/>
    </source>
</evidence>
<dbReference type="Proteomes" id="UP000034740">
    <property type="component" value="Unassembled WGS sequence"/>
</dbReference>
<dbReference type="GO" id="GO:0046872">
    <property type="term" value="F:metal ion binding"/>
    <property type="evidence" value="ECO:0007669"/>
    <property type="project" value="UniProtKB-KW"/>
</dbReference>
<keyword evidence="1" id="KW-0479">Metal-binding</keyword>
<evidence type="ECO:0000313" key="3">
    <source>
        <dbReference type="EMBL" id="KKW35341.1"/>
    </source>
</evidence>
<sequence length="213" mass="23390">MIEIIPAILPSNFEELERELVRLRGLPAQAGVLNFVQVDLVGNNILAGRETFPLWEEFDFECDIMLPNPEREVQACIDIGAARIVVHALEALEILQPYRGGEYPIAAGFALAAHDSPEKLKNLEKMYDFVQVMGIENVGSQGQPPDPKAVELVRVLRAAHPRLVIQVDGAVAPRAREFARAGANRLVIGSAIIRAENPSDAYKQLYTEANALG</sequence>
<dbReference type="Pfam" id="PF00834">
    <property type="entry name" value="Ribul_P_3_epim"/>
    <property type="match status" value="1"/>
</dbReference>
<proteinExistence type="predicted"/>
<comment type="caution">
    <text evidence="3">The sequence shown here is derived from an EMBL/GenBank/DDBJ whole genome shotgun (WGS) entry which is preliminary data.</text>
</comment>
<dbReference type="InterPro" id="IPR011060">
    <property type="entry name" value="RibuloseP-bd_barrel"/>
</dbReference>
<reference evidence="3 4" key="1">
    <citation type="journal article" date="2015" name="Nature">
        <title>rRNA introns, odd ribosomes, and small enigmatic genomes across a large radiation of phyla.</title>
        <authorList>
            <person name="Brown C.T."/>
            <person name="Hug L.A."/>
            <person name="Thomas B.C."/>
            <person name="Sharon I."/>
            <person name="Castelle C.J."/>
            <person name="Singh A."/>
            <person name="Wilkins M.J."/>
            <person name="Williams K.H."/>
            <person name="Banfield J.F."/>
        </authorList>
    </citation>
    <scope>NUCLEOTIDE SEQUENCE [LARGE SCALE GENOMIC DNA]</scope>
</reference>
<protein>
    <recommendedName>
        <fullName evidence="5">Ribulose-phosphate 3-epimerase</fullName>
    </recommendedName>
</protein>
<dbReference type="Gene3D" id="3.20.20.70">
    <property type="entry name" value="Aldolase class I"/>
    <property type="match status" value="1"/>
</dbReference>
<dbReference type="EMBL" id="LCRO01000010">
    <property type="protein sequence ID" value="KKW35341.1"/>
    <property type="molecule type" value="Genomic_DNA"/>
</dbReference>
<organism evidence="3 4">
    <name type="scientific">Candidatus Adlerbacteria bacterium GW2011_GWA1_54_10</name>
    <dbReference type="NCBI Taxonomy" id="1618605"/>
    <lineage>
        <taxon>Bacteria</taxon>
        <taxon>Candidatus Adleribacteriota</taxon>
    </lineage>
</organism>
<dbReference type="AlphaFoldDB" id="A0A0G1XWI9"/>
<dbReference type="GO" id="GO:0016857">
    <property type="term" value="F:racemase and epimerase activity, acting on carbohydrates and derivatives"/>
    <property type="evidence" value="ECO:0007669"/>
    <property type="project" value="InterPro"/>
</dbReference>
<dbReference type="PANTHER" id="PTHR11749">
    <property type="entry name" value="RIBULOSE-5-PHOSPHATE-3-EPIMERASE"/>
    <property type="match status" value="1"/>
</dbReference>
<dbReference type="SUPFAM" id="SSF51366">
    <property type="entry name" value="Ribulose-phoshate binding barrel"/>
    <property type="match status" value="1"/>
</dbReference>
<keyword evidence="2" id="KW-0413">Isomerase</keyword>
<evidence type="ECO:0008006" key="5">
    <source>
        <dbReference type="Google" id="ProtNLM"/>
    </source>
</evidence>
<accession>A0A0G1XWI9</accession>
<dbReference type="InterPro" id="IPR000056">
    <property type="entry name" value="Ribul_P_3_epim-like"/>
</dbReference>
<evidence type="ECO:0000313" key="4">
    <source>
        <dbReference type="Proteomes" id="UP000034740"/>
    </source>
</evidence>
<evidence type="ECO:0000256" key="2">
    <source>
        <dbReference type="ARBA" id="ARBA00023235"/>
    </source>
</evidence>
<dbReference type="InterPro" id="IPR013785">
    <property type="entry name" value="Aldolase_TIM"/>
</dbReference>
<name>A0A0G1XWI9_9BACT</name>